<dbReference type="InterPro" id="IPR029058">
    <property type="entry name" value="AB_hydrolase_fold"/>
</dbReference>
<dbReference type="HOGENOM" id="CLU_844317_0_0_4"/>
<reference evidence="2" key="1">
    <citation type="submission" date="2009-05" db="EMBL/GenBank/DDBJ databases">
        <authorList>
            <person name="Harkins D.M."/>
            <person name="DeShazer D."/>
            <person name="Woods D.E."/>
            <person name="Brinkac L.M."/>
            <person name="Brown K.A."/>
            <person name="Hung G.C."/>
            <person name="Tuanyok A."/>
            <person name="Zhang B."/>
            <person name="Nierman W.C."/>
        </authorList>
    </citation>
    <scope>NUCLEOTIDE SEQUENCE [LARGE SCALE GENOMIC DNA]</scope>
    <source>
        <strain evidence="2">1710a</strain>
    </source>
</reference>
<evidence type="ECO:0000313" key="2">
    <source>
        <dbReference type="EMBL" id="EET09784.1"/>
    </source>
</evidence>
<evidence type="ECO:0000259" key="1">
    <source>
        <dbReference type="Pfam" id="PF01764"/>
    </source>
</evidence>
<accession>A0A0E1WBJ7</accession>
<protein>
    <submittedName>
        <fullName evidence="2">Triacylglycerol lipase</fullName>
    </submittedName>
</protein>
<name>A0A0E1WBJ7_BURPE</name>
<dbReference type="EMBL" id="CM000832">
    <property type="protein sequence ID" value="EET09784.1"/>
    <property type="molecule type" value="Genomic_DNA"/>
</dbReference>
<proteinExistence type="predicted"/>
<dbReference type="SUPFAM" id="SSF53474">
    <property type="entry name" value="alpha/beta-Hydrolases"/>
    <property type="match status" value="1"/>
</dbReference>
<dbReference type="AlphaFoldDB" id="A0A0E1WBJ7"/>
<gene>
    <name evidence="2" type="ORF">BURPS1710A_2566</name>
</gene>
<sequence length="356" mass="39493">MATELDPPDSFDPFDSIDSYDLFDSLDERQTNFTLSCAMDWGQNIKNPTTDILGKLIIGYLGKSTKTKNNRFSIVWGPAVYVDPLSGYAANVTAIFKNTSNDKDYRLAFSGTNPNSQFADIVIEDNDVKNLTPFSKYVSDCPPDALIANGTAKALDVTLQTLPSNSSASLTDFLKNLPKESTLTVTGHSLGGVLASTFALYFSQSSGYPFKNVFCHSFAAATAGNVAFAAYSDGSLTGKMKRLWHRYDVIPSSWNLSTMNRIKYIYEPNLFPTEDFIRKIRKIVYYFSNKHIYYAQPGSLDHSQQFELEGAYHSGFKVFTDEAGWQHTFGYLAPLSLTANDLNEGEPWQPSLGTLA</sequence>
<dbReference type="Proteomes" id="UP000001812">
    <property type="component" value="Chromosome I"/>
</dbReference>
<feature type="domain" description="Fungal lipase-type" evidence="1">
    <location>
        <begin position="129"/>
        <end position="253"/>
    </location>
</feature>
<dbReference type="PANTHER" id="PTHR45856">
    <property type="entry name" value="ALPHA/BETA-HYDROLASES SUPERFAMILY PROTEIN"/>
    <property type="match status" value="1"/>
</dbReference>
<dbReference type="PANTHER" id="PTHR45856:SF24">
    <property type="entry name" value="FUNGAL LIPASE-LIKE DOMAIN-CONTAINING PROTEIN"/>
    <property type="match status" value="1"/>
</dbReference>
<organism evidence="2">
    <name type="scientific">Burkholderia pseudomallei 1710a</name>
    <dbReference type="NCBI Taxonomy" id="320371"/>
    <lineage>
        <taxon>Bacteria</taxon>
        <taxon>Pseudomonadati</taxon>
        <taxon>Pseudomonadota</taxon>
        <taxon>Betaproteobacteria</taxon>
        <taxon>Burkholderiales</taxon>
        <taxon>Burkholderiaceae</taxon>
        <taxon>Burkholderia</taxon>
        <taxon>pseudomallei group</taxon>
    </lineage>
</organism>
<dbReference type="InterPro" id="IPR002921">
    <property type="entry name" value="Fungal_lipase-type"/>
</dbReference>
<dbReference type="Gene3D" id="3.40.50.1820">
    <property type="entry name" value="alpha/beta hydrolase"/>
    <property type="match status" value="1"/>
</dbReference>
<dbReference type="Pfam" id="PF01764">
    <property type="entry name" value="Lipase_3"/>
    <property type="match status" value="1"/>
</dbReference>
<dbReference type="GO" id="GO:0006629">
    <property type="term" value="P:lipid metabolic process"/>
    <property type="evidence" value="ECO:0007669"/>
    <property type="project" value="InterPro"/>
</dbReference>
<dbReference type="InterPro" id="IPR051218">
    <property type="entry name" value="Sec_MonoDiacylglyc_Lipase"/>
</dbReference>